<reference evidence="5 6" key="1">
    <citation type="submission" date="2019-05" db="EMBL/GenBank/DDBJ databases">
        <title>We sequenced the genome of Paenibacillus hemerocallicola KCTC 33185 for further insight into its adaptation and study the phylogeny of Paenibacillus.</title>
        <authorList>
            <person name="Narsing Rao M.P."/>
        </authorList>
    </citation>
    <scope>NUCLEOTIDE SEQUENCE [LARGE SCALE GENOMIC DNA]</scope>
    <source>
        <strain evidence="5 6">KCTC 33185</strain>
    </source>
</reference>
<dbReference type="Gene3D" id="2.60.120.10">
    <property type="entry name" value="Jelly Rolls"/>
    <property type="match status" value="1"/>
</dbReference>
<evidence type="ECO:0000256" key="2">
    <source>
        <dbReference type="ARBA" id="ARBA00023125"/>
    </source>
</evidence>
<protein>
    <submittedName>
        <fullName evidence="5">AraC family transcriptional regulator</fullName>
    </submittedName>
</protein>
<dbReference type="PROSITE" id="PS00041">
    <property type="entry name" value="HTH_ARAC_FAMILY_1"/>
    <property type="match status" value="1"/>
</dbReference>
<name>A0A5C4TF65_9BACL</name>
<dbReference type="Pfam" id="PF12833">
    <property type="entry name" value="HTH_18"/>
    <property type="match status" value="1"/>
</dbReference>
<dbReference type="InterPro" id="IPR018060">
    <property type="entry name" value="HTH_AraC"/>
</dbReference>
<proteinExistence type="predicted"/>
<dbReference type="Proteomes" id="UP000307943">
    <property type="component" value="Unassembled WGS sequence"/>
</dbReference>
<dbReference type="InterPro" id="IPR003313">
    <property type="entry name" value="AraC-bd"/>
</dbReference>
<dbReference type="InterPro" id="IPR014710">
    <property type="entry name" value="RmlC-like_jellyroll"/>
</dbReference>
<dbReference type="InterPro" id="IPR009057">
    <property type="entry name" value="Homeodomain-like_sf"/>
</dbReference>
<evidence type="ECO:0000259" key="4">
    <source>
        <dbReference type="PROSITE" id="PS01124"/>
    </source>
</evidence>
<accession>A0A5C4TF65</accession>
<dbReference type="SUPFAM" id="SSF46689">
    <property type="entry name" value="Homeodomain-like"/>
    <property type="match status" value="2"/>
</dbReference>
<evidence type="ECO:0000313" key="5">
    <source>
        <dbReference type="EMBL" id="TNJ67462.1"/>
    </source>
</evidence>
<feature type="domain" description="HTH araC/xylS-type" evidence="4">
    <location>
        <begin position="193"/>
        <end position="291"/>
    </location>
</feature>
<dbReference type="CDD" id="cd02208">
    <property type="entry name" value="cupin_RmlC-like"/>
    <property type="match status" value="1"/>
</dbReference>
<dbReference type="OrthoDB" id="2599717at2"/>
<sequence>MMRPRYVLKEELTIHKLVTFYYREMSKHFYTGGEKHDFWEFIYVDKGEVEFFTDLGTYHLRQGDILFFMPNLFHGGRALNKTTSSIIILSFECESAGMSVFEGECRFRLQEDEYRILSFIVQEGLQAFDPPVNSPNISGCPHESDDAMFGGEQLIRNYLEILLIRLIRRRKAERNANGTAALAGEKQGDESIAKMIGYLQSHLDRNFTLDQLCDIFAISRTGLKMIFKVHTGIGAMEYFNRLKIDRAKQLIREENGNFSAIAESLGYSSIHHFSKQFKRITNMTPSEYARSILARTRRIGG</sequence>
<dbReference type="InterPro" id="IPR018062">
    <property type="entry name" value="HTH_AraC-typ_CS"/>
</dbReference>
<gene>
    <name evidence="5" type="ORF">FE784_05770</name>
</gene>
<keyword evidence="6" id="KW-1185">Reference proteome</keyword>
<organism evidence="5 6">
    <name type="scientific">Paenibacillus hemerocallicola</name>
    <dbReference type="NCBI Taxonomy" id="1172614"/>
    <lineage>
        <taxon>Bacteria</taxon>
        <taxon>Bacillati</taxon>
        <taxon>Bacillota</taxon>
        <taxon>Bacilli</taxon>
        <taxon>Bacillales</taxon>
        <taxon>Paenibacillaceae</taxon>
        <taxon>Paenibacillus</taxon>
    </lineage>
</organism>
<dbReference type="SMART" id="SM00342">
    <property type="entry name" value="HTH_ARAC"/>
    <property type="match status" value="1"/>
</dbReference>
<dbReference type="InterPro" id="IPR011051">
    <property type="entry name" value="RmlC_Cupin_sf"/>
</dbReference>
<dbReference type="PROSITE" id="PS01124">
    <property type="entry name" value="HTH_ARAC_FAMILY_2"/>
    <property type="match status" value="1"/>
</dbReference>
<dbReference type="EMBL" id="VDCQ01000005">
    <property type="protein sequence ID" value="TNJ67462.1"/>
    <property type="molecule type" value="Genomic_DNA"/>
</dbReference>
<evidence type="ECO:0000313" key="6">
    <source>
        <dbReference type="Proteomes" id="UP000307943"/>
    </source>
</evidence>
<keyword evidence="1" id="KW-0805">Transcription regulation</keyword>
<dbReference type="PANTHER" id="PTHR43280">
    <property type="entry name" value="ARAC-FAMILY TRANSCRIPTIONAL REGULATOR"/>
    <property type="match status" value="1"/>
</dbReference>
<keyword evidence="3" id="KW-0804">Transcription</keyword>
<dbReference type="PANTHER" id="PTHR43280:SF2">
    <property type="entry name" value="HTH-TYPE TRANSCRIPTIONAL REGULATOR EXSA"/>
    <property type="match status" value="1"/>
</dbReference>
<dbReference type="GO" id="GO:0003700">
    <property type="term" value="F:DNA-binding transcription factor activity"/>
    <property type="evidence" value="ECO:0007669"/>
    <property type="project" value="InterPro"/>
</dbReference>
<dbReference type="Gene3D" id="1.10.10.60">
    <property type="entry name" value="Homeodomain-like"/>
    <property type="match status" value="2"/>
</dbReference>
<dbReference type="Pfam" id="PF02311">
    <property type="entry name" value="AraC_binding"/>
    <property type="match status" value="1"/>
</dbReference>
<dbReference type="SUPFAM" id="SSF51182">
    <property type="entry name" value="RmlC-like cupins"/>
    <property type="match status" value="1"/>
</dbReference>
<evidence type="ECO:0000256" key="1">
    <source>
        <dbReference type="ARBA" id="ARBA00023015"/>
    </source>
</evidence>
<dbReference type="AlphaFoldDB" id="A0A5C4TF65"/>
<comment type="caution">
    <text evidence="5">The sequence shown here is derived from an EMBL/GenBank/DDBJ whole genome shotgun (WGS) entry which is preliminary data.</text>
</comment>
<keyword evidence="2" id="KW-0238">DNA-binding</keyword>
<dbReference type="GO" id="GO:0043565">
    <property type="term" value="F:sequence-specific DNA binding"/>
    <property type="evidence" value="ECO:0007669"/>
    <property type="project" value="InterPro"/>
</dbReference>
<evidence type="ECO:0000256" key="3">
    <source>
        <dbReference type="ARBA" id="ARBA00023163"/>
    </source>
</evidence>